<protein>
    <submittedName>
        <fullName evidence="1">Uncharacterized protein</fullName>
    </submittedName>
</protein>
<sequence>MPPQPEEHDKDDDYFENARKGNHTWLEGAGQTVYLRDAEFEVYDTGTQPPTETTHQGLKLKIKLDKGYDMNVKSGKFVEEK</sequence>
<accession>A0A9Q0AH81</accession>
<dbReference type="Proteomes" id="UP000829685">
    <property type="component" value="Unassembled WGS sequence"/>
</dbReference>
<evidence type="ECO:0000313" key="2">
    <source>
        <dbReference type="Proteomes" id="UP000829685"/>
    </source>
</evidence>
<organism evidence="1 2">
    <name type="scientific">Neoarthrinium moseri</name>
    <dbReference type="NCBI Taxonomy" id="1658444"/>
    <lineage>
        <taxon>Eukaryota</taxon>
        <taxon>Fungi</taxon>
        <taxon>Dikarya</taxon>
        <taxon>Ascomycota</taxon>
        <taxon>Pezizomycotina</taxon>
        <taxon>Sordariomycetes</taxon>
        <taxon>Xylariomycetidae</taxon>
        <taxon>Amphisphaeriales</taxon>
        <taxon>Apiosporaceae</taxon>
        <taxon>Neoarthrinium</taxon>
    </lineage>
</organism>
<comment type="caution">
    <text evidence="1">The sequence shown here is derived from an EMBL/GenBank/DDBJ whole genome shotgun (WGS) entry which is preliminary data.</text>
</comment>
<reference evidence="1" key="1">
    <citation type="submission" date="2021-03" db="EMBL/GenBank/DDBJ databases">
        <title>Revisited historic fungal species revealed as producer of novel bioactive compounds through whole genome sequencing and comparative genomics.</title>
        <authorList>
            <person name="Vignolle G.A."/>
            <person name="Hochenegger N."/>
            <person name="Mach R.L."/>
            <person name="Mach-Aigner A.R."/>
            <person name="Javad Rahimi M."/>
            <person name="Salim K.A."/>
            <person name="Chan C.M."/>
            <person name="Lim L.B.L."/>
            <person name="Cai F."/>
            <person name="Druzhinina I.S."/>
            <person name="U'Ren J.M."/>
            <person name="Derntl C."/>
        </authorList>
    </citation>
    <scope>NUCLEOTIDE SEQUENCE</scope>
    <source>
        <strain evidence="1">TUCIM 5799</strain>
    </source>
</reference>
<keyword evidence="2" id="KW-1185">Reference proteome</keyword>
<name>A0A9Q0AH81_9PEZI</name>
<proteinExistence type="predicted"/>
<gene>
    <name evidence="1" type="ORF">JX265_013871</name>
</gene>
<evidence type="ECO:0000313" key="1">
    <source>
        <dbReference type="EMBL" id="KAI1848082.1"/>
    </source>
</evidence>
<dbReference type="AlphaFoldDB" id="A0A9Q0AH81"/>
<dbReference type="EMBL" id="JAFIMR010000092">
    <property type="protein sequence ID" value="KAI1848082.1"/>
    <property type="molecule type" value="Genomic_DNA"/>
</dbReference>